<name>A0A4R1B1E4_9PROT</name>
<keyword evidence="2" id="KW-1185">Reference proteome</keyword>
<reference evidence="1 2" key="1">
    <citation type="submission" date="2019-03" db="EMBL/GenBank/DDBJ databases">
        <title>Genome sequence of Thiobacillaceae bacterium LSR1, a sulfur-oxidizing bacterium isolated from freshwater sediment.</title>
        <authorList>
            <person name="Li S."/>
        </authorList>
    </citation>
    <scope>NUCLEOTIDE SEQUENCE [LARGE SCALE GENOMIC DNA]</scope>
    <source>
        <strain evidence="1 2">LSR1</strain>
    </source>
</reference>
<sequence>MAARADMLASLALHNLFVACGFAANVARAENEYAGKPLGVFWEEVLHNALGVAALTVTFLDSLANELAYEGSVLAPRRGGPVPVPDSGAMVEGVLQKYSTALTIHAGKRLDYEAPAVRNADALIRLRNEVMRPRSDWTVGDKISHDALAEALRDRFAPSTLVSDTSLLPRAWASYSFAKWAIRTSVEFVDYIYGELGETSPLESVRPRLAGLCRAAL</sequence>
<evidence type="ECO:0000313" key="1">
    <source>
        <dbReference type="EMBL" id="TCJ11842.1"/>
    </source>
</evidence>
<evidence type="ECO:0000313" key="2">
    <source>
        <dbReference type="Proteomes" id="UP000295443"/>
    </source>
</evidence>
<dbReference type="RefSeq" id="WP_131448775.1">
    <property type="nucleotide sequence ID" value="NZ_SJZB01000049.1"/>
</dbReference>
<dbReference type="PROSITE" id="PS51257">
    <property type="entry name" value="PROKAR_LIPOPROTEIN"/>
    <property type="match status" value="1"/>
</dbReference>
<dbReference type="Proteomes" id="UP000295443">
    <property type="component" value="Unassembled WGS sequence"/>
</dbReference>
<dbReference type="AlphaFoldDB" id="A0A4R1B1E4"/>
<accession>A0A4R1B1E4</accession>
<gene>
    <name evidence="1" type="ORF">EZJ19_14390</name>
</gene>
<comment type="caution">
    <text evidence="1">The sequence shown here is derived from an EMBL/GenBank/DDBJ whole genome shotgun (WGS) entry which is preliminary data.</text>
</comment>
<dbReference type="OrthoDB" id="3696550at2"/>
<protein>
    <submittedName>
        <fullName evidence="1">Uncharacterized protein</fullName>
    </submittedName>
</protein>
<dbReference type="EMBL" id="SJZB01000049">
    <property type="protein sequence ID" value="TCJ11842.1"/>
    <property type="molecule type" value="Genomic_DNA"/>
</dbReference>
<proteinExistence type="predicted"/>
<organism evidence="1 2">
    <name type="scientific">Parasulfuritortus cantonensis</name>
    <dbReference type="NCBI Taxonomy" id="2528202"/>
    <lineage>
        <taxon>Bacteria</taxon>
        <taxon>Pseudomonadati</taxon>
        <taxon>Pseudomonadota</taxon>
        <taxon>Betaproteobacteria</taxon>
        <taxon>Nitrosomonadales</taxon>
        <taxon>Thiobacillaceae</taxon>
        <taxon>Parasulfuritortus</taxon>
    </lineage>
</organism>